<dbReference type="WBParaSite" id="maker-PairedContig_4023-snap-gene-6.16-mRNA-1">
    <property type="protein sequence ID" value="maker-PairedContig_4023-snap-gene-6.16-mRNA-1"/>
    <property type="gene ID" value="maker-PairedContig_4023-snap-gene-6.16"/>
</dbReference>
<dbReference type="STRING" id="6293.A0A1I8EQK0"/>
<reference evidence="3" key="1">
    <citation type="submission" date="2016-11" db="UniProtKB">
        <authorList>
            <consortium name="WormBaseParasite"/>
        </authorList>
    </citation>
    <scope>IDENTIFICATION</scope>
    <source>
        <strain evidence="3">pt0022</strain>
    </source>
</reference>
<proteinExistence type="predicted"/>
<dbReference type="AlphaFoldDB" id="A0A1I8EQK0"/>
<feature type="region of interest" description="Disordered" evidence="2">
    <location>
        <begin position="109"/>
        <end position="145"/>
    </location>
</feature>
<name>A0A1I8EQK0_WUCBA</name>
<feature type="region of interest" description="Disordered" evidence="2">
    <location>
        <begin position="73"/>
        <end position="96"/>
    </location>
</feature>
<evidence type="ECO:0000313" key="3">
    <source>
        <dbReference type="WBParaSite" id="maker-PairedContig_4023-snap-gene-6.16-mRNA-1"/>
    </source>
</evidence>
<protein>
    <submittedName>
        <fullName evidence="3">Uncharacterized protein</fullName>
    </submittedName>
</protein>
<feature type="coiled-coil region" evidence="1">
    <location>
        <begin position="22"/>
        <end position="49"/>
    </location>
</feature>
<accession>A0A1I8EQK0</accession>
<sequence length="220" mass="24470">MIKLIMQAVKQEAEQYGNVEEVQLLQQQIDDLETRAAELERRRSQSIRGISWINQRNRQAIKEAILSGQVHIETSSQDDPFTRKNARMKPVPGRDKMTQQLNERRDVDVSNNDEYSASSSHSTVIELNDQKPSSHKGAISVGGARGPSGPVSDLFNAHNFDVDIDIAIPAPMTLSSSAPSLTSMDVNSRYPGLGSNRSAINRGSSRPLSLEDYKRRKNLL</sequence>
<evidence type="ECO:0000256" key="2">
    <source>
        <dbReference type="SAM" id="MobiDB-lite"/>
    </source>
</evidence>
<evidence type="ECO:0000256" key="1">
    <source>
        <dbReference type="SAM" id="Coils"/>
    </source>
</evidence>
<keyword evidence="1" id="KW-0175">Coiled coil</keyword>
<organism evidence="3">
    <name type="scientific">Wuchereria bancrofti</name>
    <dbReference type="NCBI Taxonomy" id="6293"/>
    <lineage>
        <taxon>Eukaryota</taxon>
        <taxon>Metazoa</taxon>
        <taxon>Ecdysozoa</taxon>
        <taxon>Nematoda</taxon>
        <taxon>Chromadorea</taxon>
        <taxon>Rhabditida</taxon>
        <taxon>Spirurina</taxon>
        <taxon>Spiruromorpha</taxon>
        <taxon>Filarioidea</taxon>
        <taxon>Onchocercidae</taxon>
        <taxon>Wuchereria</taxon>
    </lineage>
</organism>
<feature type="compositionally biased region" description="Polar residues" evidence="2">
    <location>
        <begin position="109"/>
        <end position="125"/>
    </location>
</feature>